<accession>A0A7S1CR01</accession>
<evidence type="ECO:0008006" key="5">
    <source>
        <dbReference type="Google" id="ProtNLM"/>
    </source>
</evidence>
<dbReference type="PROSITE" id="PS01132">
    <property type="entry name" value="ACTINS_ACT_LIKE"/>
    <property type="match status" value="1"/>
</dbReference>
<dbReference type="InterPro" id="IPR020902">
    <property type="entry name" value="Actin/actin-like_CS"/>
</dbReference>
<protein>
    <recommendedName>
        <fullName evidence="5">Actin-related protein 8</fullName>
    </recommendedName>
</protein>
<dbReference type="EMBL" id="HBFS01026435">
    <property type="protein sequence ID" value="CAD8924453.1"/>
    <property type="molecule type" value="Transcribed_RNA"/>
</dbReference>
<reference evidence="4" key="1">
    <citation type="submission" date="2021-01" db="EMBL/GenBank/DDBJ databases">
        <authorList>
            <person name="Corre E."/>
            <person name="Pelletier E."/>
            <person name="Niang G."/>
            <person name="Scheremetjew M."/>
            <person name="Finn R."/>
            <person name="Kale V."/>
            <person name="Holt S."/>
            <person name="Cochrane G."/>
            <person name="Meng A."/>
            <person name="Brown T."/>
            <person name="Cohen L."/>
        </authorList>
    </citation>
    <scope>NUCLEOTIDE SEQUENCE</scope>
    <source>
        <strain evidence="4">Ms1</strain>
    </source>
</reference>
<dbReference type="InterPro" id="IPR043129">
    <property type="entry name" value="ATPase_NBD"/>
</dbReference>
<sequence length="517" mass="55433">MGTTESRPCVVIDPGSGVLKYGIASQETLGRIKADAEAAIAAAGSGEGDGGDGASGGGAGGAGIGEGKDGDAPLFHTIPAVIGRRLKAGEKRPEDGVVTWSAWFGSLLGGGAEEEREWIGQEALDDAERENLVLYYPTEEAQVKPDGWPALKKLFAHLFDKLSVADDLANHNVLLTEPPMSSNDNRLMFMRMILGKPGDVGERSFPGGGFGCAGFWMGTQAVLAKVGYDVPRAAPLETAMVLDVGDGLSHVIPVHHNVPMLAQARQVKLAGRHVTVAFERVLAKEHGLRFERSRQREAARMLKERVAVVPTATPGEDGAAEGVEDVDVPSEPVEMVDNLPIPAGLCGEGNVAGLPLKRVSAQARWSCGDLLFAPSHPRYRDFMDPETVSVSRLVLEQIKASPSELRDGLRTIVLSGGTTLMRGFAERLRRDVEAGLGTGRKVTVLCDPGRHGLVYRGAVAMAVEYIKDPKPEEEHDAKAKLHKWMTAAEFDDRRERKDGVLLWCFADKCGPTPTTLR</sequence>
<name>A0A7S1CR01_9STRA</name>
<dbReference type="Gene3D" id="3.30.420.40">
    <property type="match status" value="2"/>
</dbReference>
<dbReference type="InterPro" id="IPR004000">
    <property type="entry name" value="Actin"/>
</dbReference>
<dbReference type="PANTHER" id="PTHR11937">
    <property type="entry name" value="ACTIN"/>
    <property type="match status" value="1"/>
</dbReference>
<comment type="catalytic activity">
    <reaction evidence="1">
        <text>ATP + H2O = ADP + phosphate + H(+)</text>
        <dbReference type="Rhea" id="RHEA:13065"/>
        <dbReference type="ChEBI" id="CHEBI:15377"/>
        <dbReference type="ChEBI" id="CHEBI:15378"/>
        <dbReference type="ChEBI" id="CHEBI:30616"/>
        <dbReference type="ChEBI" id="CHEBI:43474"/>
        <dbReference type="ChEBI" id="CHEBI:456216"/>
    </reaction>
</comment>
<dbReference type="Pfam" id="PF00022">
    <property type="entry name" value="Actin"/>
    <property type="match status" value="1"/>
</dbReference>
<feature type="region of interest" description="Disordered" evidence="3">
    <location>
        <begin position="43"/>
        <end position="69"/>
    </location>
</feature>
<evidence type="ECO:0000256" key="2">
    <source>
        <dbReference type="RuleBase" id="RU000487"/>
    </source>
</evidence>
<dbReference type="SMART" id="SM00268">
    <property type="entry name" value="ACTIN"/>
    <property type="match status" value="1"/>
</dbReference>
<evidence type="ECO:0000313" key="4">
    <source>
        <dbReference type="EMBL" id="CAD8924453.1"/>
    </source>
</evidence>
<comment type="similarity">
    <text evidence="2">Belongs to the actin family.</text>
</comment>
<evidence type="ECO:0000256" key="3">
    <source>
        <dbReference type="SAM" id="MobiDB-lite"/>
    </source>
</evidence>
<organism evidence="4">
    <name type="scientific">Bicosoecida sp. CB-2014</name>
    <dbReference type="NCBI Taxonomy" id="1486930"/>
    <lineage>
        <taxon>Eukaryota</taxon>
        <taxon>Sar</taxon>
        <taxon>Stramenopiles</taxon>
        <taxon>Bigyra</taxon>
        <taxon>Opalozoa</taxon>
        <taxon>Bicosoecida</taxon>
    </lineage>
</organism>
<dbReference type="AlphaFoldDB" id="A0A7S1CR01"/>
<dbReference type="Gene3D" id="3.90.640.10">
    <property type="entry name" value="Actin, Chain A, domain 4"/>
    <property type="match status" value="1"/>
</dbReference>
<proteinExistence type="inferred from homology"/>
<gene>
    <name evidence="4" type="ORF">BSP0115_LOCUS17716</name>
</gene>
<feature type="compositionally biased region" description="Gly residues" evidence="3">
    <location>
        <begin position="45"/>
        <end position="65"/>
    </location>
</feature>
<evidence type="ECO:0000256" key="1">
    <source>
        <dbReference type="ARBA" id="ARBA00049360"/>
    </source>
</evidence>
<dbReference type="SUPFAM" id="SSF53067">
    <property type="entry name" value="Actin-like ATPase domain"/>
    <property type="match status" value="2"/>
</dbReference>